<dbReference type="InterPro" id="IPR029063">
    <property type="entry name" value="SAM-dependent_MTases_sf"/>
</dbReference>
<feature type="domain" description="Methyltransferase type 11" evidence="4">
    <location>
        <begin position="49"/>
        <end position="151"/>
    </location>
</feature>
<dbReference type="InterPro" id="IPR051052">
    <property type="entry name" value="Diverse_substrate_MTase"/>
</dbReference>
<keyword evidence="6" id="KW-1185">Reference proteome</keyword>
<dbReference type="Pfam" id="PF08241">
    <property type="entry name" value="Methyltransf_11"/>
    <property type="match status" value="1"/>
</dbReference>
<accession>A0A6A4I3K7</accession>
<dbReference type="SUPFAM" id="SSF53335">
    <property type="entry name" value="S-adenosyl-L-methionine-dependent methyltransferases"/>
    <property type="match status" value="1"/>
</dbReference>
<evidence type="ECO:0000313" key="6">
    <source>
        <dbReference type="Proteomes" id="UP000799118"/>
    </source>
</evidence>
<reference evidence="5" key="1">
    <citation type="journal article" date="2019" name="Environ. Microbiol.">
        <title>Fungal ecological strategies reflected in gene transcription - a case study of two litter decomposers.</title>
        <authorList>
            <person name="Barbi F."/>
            <person name="Kohler A."/>
            <person name="Barry K."/>
            <person name="Baskaran P."/>
            <person name="Daum C."/>
            <person name="Fauchery L."/>
            <person name="Ihrmark K."/>
            <person name="Kuo A."/>
            <person name="LaButti K."/>
            <person name="Lipzen A."/>
            <person name="Morin E."/>
            <person name="Grigoriev I.V."/>
            <person name="Henrissat B."/>
            <person name="Lindahl B."/>
            <person name="Martin F."/>
        </authorList>
    </citation>
    <scope>NUCLEOTIDE SEQUENCE</scope>
    <source>
        <strain evidence="5">JB14</strain>
    </source>
</reference>
<dbReference type="PANTHER" id="PTHR44942">
    <property type="entry name" value="METHYLTRANSF_11 DOMAIN-CONTAINING PROTEIN"/>
    <property type="match status" value="1"/>
</dbReference>
<evidence type="ECO:0000259" key="4">
    <source>
        <dbReference type="Pfam" id="PF08241"/>
    </source>
</evidence>
<evidence type="ECO:0000313" key="5">
    <source>
        <dbReference type="EMBL" id="KAE9404533.1"/>
    </source>
</evidence>
<dbReference type="GO" id="GO:0032259">
    <property type="term" value="P:methylation"/>
    <property type="evidence" value="ECO:0007669"/>
    <property type="project" value="UniProtKB-KW"/>
</dbReference>
<keyword evidence="3" id="KW-0808">Transferase</keyword>
<dbReference type="CDD" id="cd02440">
    <property type="entry name" value="AdoMet_MTases"/>
    <property type="match status" value="1"/>
</dbReference>
<evidence type="ECO:0000256" key="3">
    <source>
        <dbReference type="ARBA" id="ARBA00022679"/>
    </source>
</evidence>
<evidence type="ECO:0000256" key="2">
    <source>
        <dbReference type="ARBA" id="ARBA00022603"/>
    </source>
</evidence>
<evidence type="ECO:0000256" key="1">
    <source>
        <dbReference type="ARBA" id="ARBA00008361"/>
    </source>
</evidence>
<dbReference type="AlphaFoldDB" id="A0A6A4I3K7"/>
<protein>
    <submittedName>
        <fullName evidence="5">S-adenosyl-L-methionine-dependent methyltransferase</fullName>
    </submittedName>
</protein>
<dbReference type="Proteomes" id="UP000799118">
    <property type="component" value="Unassembled WGS sequence"/>
</dbReference>
<dbReference type="InterPro" id="IPR013216">
    <property type="entry name" value="Methyltransf_11"/>
</dbReference>
<proteinExistence type="inferred from homology"/>
<dbReference type="PANTHER" id="PTHR44942:SF4">
    <property type="entry name" value="METHYLTRANSFERASE TYPE 11 DOMAIN-CONTAINING PROTEIN"/>
    <property type="match status" value="1"/>
</dbReference>
<dbReference type="GO" id="GO:0008757">
    <property type="term" value="F:S-adenosylmethionine-dependent methyltransferase activity"/>
    <property type="evidence" value="ECO:0007669"/>
    <property type="project" value="InterPro"/>
</dbReference>
<dbReference type="EMBL" id="ML769416">
    <property type="protein sequence ID" value="KAE9404533.1"/>
    <property type="molecule type" value="Genomic_DNA"/>
</dbReference>
<sequence length="285" mass="31875">MVVHSVAQQGFGEGTNEVYDRARPSYQPSVLSHIRQSIPKERSPPLNIVEIGAGTGIFTRALLAHPDWSSSVAEIRAVEPSAGMRAQFDKTVVAPEQVKISAREGSFTSTGIEDGWADLVVMAQAYHWAHPAYDAASAEFARILKPSGIVVYVWNLEDSQSPSSPWVGSLRPLYEQYEAGSPQFRLGLWRATFDPAVSPKYPTLFEPPVEETFQWVIPTTEKALVERVTSKSYIAILAKENKEEYERLIEKVKGMLAKEEKKWIDKDAGVFEYPYKTTVVVAKRK</sequence>
<name>A0A6A4I3K7_9AGAR</name>
<dbReference type="Gene3D" id="3.40.50.150">
    <property type="entry name" value="Vaccinia Virus protein VP39"/>
    <property type="match status" value="1"/>
</dbReference>
<organism evidence="5 6">
    <name type="scientific">Gymnopus androsaceus JB14</name>
    <dbReference type="NCBI Taxonomy" id="1447944"/>
    <lineage>
        <taxon>Eukaryota</taxon>
        <taxon>Fungi</taxon>
        <taxon>Dikarya</taxon>
        <taxon>Basidiomycota</taxon>
        <taxon>Agaricomycotina</taxon>
        <taxon>Agaricomycetes</taxon>
        <taxon>Agaricomycetidae</taxon>
        <taxon>Agaricales</taxon>
        <taxon>Marasmiineae</taxon>
        <taxon>Omphalotaceae</taxon>
        <taxon>Gymnopus</taxon>
    </lineage>
</organism>
<gene>
    <name evidence="5" type="ORF">BT96DRAFT_916864</name>
</gene>
<dbReference type="OrthoDB" id="66144at2759"/>
<comment type="similarity">
    <text evidence="1">Belongs to the methyltransferase superfamily.</text>
</comment>
<keyword evidence="2 5" id="KW-0489">Methyltransferase</keyword>